<dbReference type="EMBL" id="JBHLVX010000022">
    <property type="protein sequence ID" value="MFC0267711.1"/>
    <property type="molecule type" value="Genomic_DNA"/>
</dbReference>
<dbReference type="RefSeq" id="WP_019950453.1">
    <property type="nucleotide sequence ID" value="NZ_JBHLVX010000022.1"/>
</dbReference>
<proteinExistence type="predicted"/>
<protein>
    <submittedName>
        <fullName evidence="2">Alpha/beta hydrolase</fullName>
    </submittedName>
</protein>
<evidence type="ECO:0000259" key="1">
    <source>
        <dbReference type="Pfam" id="PF12146"/>
    </source>
</evidence>
<dbReference type="GO" id="GO:0016787">
    <property type="term" value="F:hydrolase activity"/>
    <property type="evidence" value="ECO:0007669"/>
    <property type="project" value="UniProtKB-KW"/>
</dbReference>
<sequence length="331" mass="36991">MSLMTLPLPDFSRLADGEALASIELPPGEPLGAYFRHYGLDAHVVHAGAIHSGHIEAGGFLLWVQVWTPQCPPRGTVVVVHGYFDHLGLYGHLLERLLLQGFRVVLWDLPGHGLSSGERASIDSFDTYVGCLRDLLSTLDDRQLLAAPLIGIGQSTGAAILATDALERRQDAPWQSLVLLAPLVRPCHWPRSRLIHGATAPFLHHIPRYYSSNTTDQAFSTFLRWRDPLQARTLPLAWVSAMRRWMARLRHLSPASLPVLILQGEQDATVDWRWNLPVLTRLLPTAQVVYHPQARHHLVNEAAAVRQPLFDALEHFLDEQIDSPCDVPRTP</sequence>
<accession>A0ABV6G2Q3</accession>
<evidence type="ECO:0000313" key="3">
    <source>
        <dbReference type="Proteomes" id="UP001589814"/>
    </source>
</evidence>
<evidence type="ECO:0000313" key="2">
    <source>
        <dbReference type="EMBL" id="MFC0267711.1"/>
    </source>
</evidence>
<dbReference type="Pfam" id="PF12146">
    <property type="entry name" value="Hydrolase_4"/>
    <property type="match status" value="1"/>
</dbReference>
<dbReference type="SUPFAM" id="SSF53474">
    <property type="entry name" value="alpha/beta-Hydrolases"/>
    <property type="match status" value="1"/>
</dbReference>
<name>A0ABV6G2Q3_9GAMM</name>
<dbReference type="InterPro" id="IPR051044">
    <property type="entry name" value="MAG_DAG_Lipase"/>
</dbReference>
<reference evidence="2 3" key="1">
    <citation type="submission" date="2024-09" db="EMBL/GenBank/DDBJ databases">
        <authorList>
            <person name="Sun Q."/>
            <person name="Mori K."/>
        </authorList>
    </citation>
    <scope>NUCLEOTIDE SEQUENCE [LARGE SCALE GENOMIC DNA]</scope>
    <source>
        <strain evidence="2 3">CCM 7415</strain>
    </source>
</reference>
<dbReference type="Gene3D" id="3.40.50.1820">
    <property type="entry name" value="alpha/beta hydrolase"/>
    <property type="match status" value="1"/>
</dbReference>
<dbReference type="PANTHER" id="PTHR11614">
    <property type="entry name" value="PHOSPHOLIPASE-RELATED"/>
    <property type="match status" value="1"/>
</dbReference>
<organism evidence="2 3">
    <name type="scientific">Kushneria aurantia</name>
    <dbReference type="NCBI Taxonomy" id="504092"/>
    <lineage>
        <taxon>Bacteria</taxon>
        <taxon>Pseudomonadati</taxon>
        <taxon>Pseudomonadota</taxon>
        <taxon>Gammaproteobacteria</taxon>
        <taxon>Oceanospirillales</taxon>
        <taxon>Halomonadaceae</taxon>
        <taxon>Kushneria</taxon>
    </lineage>
</organism>
<keyword evidence="2" id="KW-0378">Hydrolase</keyword>
<dbReference type="Proteomes" id="UP001589814">
    <property type="component" value="Unassembled WGS sequence"/>
</dbReference>
<keyword evidence="3" id="KW-1185">Reference proteome</keyword>
<comment type="caution">
    <text evidence="2">The sequence shown here is derived from an EMBL/GenBank/DDBJ whole genome shotgun (WGS) entry which is preliminary data.</text>
</comment>
<dbReference type="InterPro" id="IPR029058">
    <property type="entry name" value="AB_hydrolase_fold"/>
</dbReference>
<dbReference type="InterPro" id="IPR022742">
    <property type="entry name" value="Hydrolase_4"/>
</dbReference>
<feature type="domain" description="Serine aminopeptidase S33" evidence="1">
    <location>
        <begin position="72"/>
        <end position="302"/>
    </location>
</feature>
<gene>
    <name evidence="2" type="ORF">ACFFHW_06825</name>
</gene>